<accession>A0AAA9SMM1</accession>
<keyword evidence="5" id="KW-0645">Protease</keyword>
<dbReference type="FunFam" id="3.60.20.10:FF:000010">
    <property type="entry name" value="Proteasome subunit beta type-1"/>
    <property type="match status" value="1"/>
</dbReference>
<dbReference type="GO" id="GO:0051603">
    <property type="term" value="P:proteolysis involved in protein catabolic process"/>
    <property type="evidence" value="ECO:0007669"/>
    <property type="project" value="InterPro"/>
</dbReference>
<evidence type="ECO:0000256" key="2">
    <source>
        <dbReference type="ARBA" id="ARBA00004123"/>
    </source>
</evidence>
<dbReference type="PRINTS" id="PR00141">
    <property type="entry name" value="PROTEASOME"/>
</dbReference>
<dbReference type="GO" id="GO:0005839">
    <property type="term" value="C:proteasome core complex"/>
    <property type="evidence" value="ECO:0007669"/>
    <property type="project" value="InterPro"/>
</dbReference>
<dbReference type="SUPFAM" id="SSF56235">
    <property type="entry name" value="N-terminal nucleophile aminohydrolases (Ntn hydrolases)"/>
    <property type="match status" value="1"/>
</dbReference>
<dbReference type="InterPro" id="IPR029055">
    <property type="entry name" value="Ntn_hydrolases_N"/>
</dbReference>
<keyword evidence="6" id="KW-0888">Threonine protease</keyword>
<dbReference type="Proteomes" id="UP000009136">
    <property type="component" value="Chromosome 19"/>
</dbReference>
<evidence type="ECO:0000256" key="3">
    <source>
        <dbReference type="ARBA" id="ARBA00012039"/>
    </source>
</evidence>
<dbReference type="InterPro" id="IPR001353">
    <property type="entry name" value="Proteasome_sua/b"/>
</dbReference>
<evidence type="ECO:0000256" key="7">
    <source>
        <dbReference type="ARBA" id="ARBA00022801"/>
    </source>
</evidence>
<protein>
    <recommendedName>
        <fullName evidence="3">proteasome endopeptidase complex</fullName>
        <ecNumber evidence="3">3.4.25.1</ecNumber>
    </recommendedName>
</protein>
<proteinExistence type="predicted"/>
<comment type="subcellular location">
    <subcellularLocation>
        <location evidence="2">Nucleus</location>
    </subcellularLocation>
</comment>
<evidence type="ECO:0000256" key="10">
    <source>
        <dbReference type="ARBA" id="ARBA00023242"/>
    </source>
</evidence>
<dbReference type="InterPro" id="IPR023333">
    <property type="entry name" value="Proteasome_suB-type"/>
</dbReference>
<gene>
    <name evidence="12" type="primary">GLTPD2</name>
</gene>
<keyword evidence="11" id="KW-1133">Transmembrane helix</keyword>
<dbReference type="Pfam" id="PF00227">
    <property type="entry name" value="Proteasome"/>
    <property type="match status" value="1"/>
</dbReference>
<evidence type="ECO:0000256" key="4">
    <source>
        <dbReference type="ARBA" id="ARBA00022490"/>
    </source>
</evidence>
<dbReference type="PANTHER" id="PTHR32194">
    <property type="entry name" value="METALLOPROTEASE TLDD"/>
    <property type="match status" value="1"/>
</dbReference>
<evidence type="ECO:0000313" key="13">
    <source>
        <dbReference type="Proteomes" id="UP000009136"/>
    </source>
</evidence>
<evidence type="ECO:0000256" key="5">
    <source>
        <dbReference type="ARBA" id="ARBA00022670"/>
    </source>
</evidence>
<dbReference type="CDD" id="cd03762">
    <property type="entry name" value="proteasome_beta_type_6"/>
    <property type="match status" value="1"/>
</dbReference>
<dbReference type="GeneTree" id="ENSGT00940000155114"/>
<comment type="catalytic activity">
    <reaction evidence="1">
        <text>Cleavage of peptide bonds with very broad specificity.</text>
        <dbReference type="EC" id="3.4.25.1"/>
    </reaction>
</comment>
<reference evidence="12" key="3">
    <citation type="submission" date="2025-09" db="UniProtKB">
        <authorList>
            <consortium name="Ensembl"/>
        </authorList>
    </citation>
    <scope>IDENTIFICATION</scope>
    <source>
        <strain evidence="12">Hereford</strain>
    </source>
</reference>
<reference evidence="12" key="1">
    <citation type="submission" date="2018-03" db="EMBL/GenBank/DDBJ databases">
        <title>ARS-UCD1.2.</title>
        <authorList>
            <person name="Rosen B.D."/>
            <person name="Bickhart D.M."/>
            <person name="Koren S."/>
            <person name="Schnabel R.D."/>
            <person name="Hall R."/>
            <person name="Zimin A."/>
            <person name="Dreischer C."/>
            <person name="Schultheiss S."/>
            <person name="Schroeder S.G."/>
            <person name="Elsik C.G."/>
            <person name="Couldrey C."/>
            <person name="Liu G.E."/>
            <person name="Van Tassell C.P."/>
            <person name="Phillippy A.M."/>
            <person name="Smith T.P.L."/>
            <person name="Medrano J.F."/>
        </authorList>
    </citation>
    <scope>NUCLEOTIDE SEQUENCE [LARGE SCALE GENOMIC DNA]</scope>
    <source>
        <strain evidence="12">Hereford</strain>
    </source>
</reference>
<keyword evidence="13" id="KW-1185">Reference proteome</keyword>
<evidence type="ECO:0000256" key="9">
    <source>
        <dbReference type="ARBA" id="ARBA00023145"/>
    </source>
</evidence>
<dbReference type="Ensembl" id="ENSBTAT00000127915.1">
    <property type="protein sequence ID" value="ENSBTAP00000085115.1"/>
    <property type="gene ID" value="ENSBTAG00000048034.3"/>
</dbReference>
<keyword evidence="7" id="KW-0378">Hydrolase</keyword>
<evidence type="ECO:0000256" key="6">
    <source>
        <dbReference type="ARBA" id="ARBA00022698"/>
    </source>
</evidence>
<keyword evidence="11" id="KW-0472">Membrane</keyword>
<keyword evidence="10" id="KW-0539">Nucleus</keyword>
<reference evidence="12" key="2">
    <citation type="submission" date="2025-08" db="UniProtKB">
        <authorList>
            <consortium name="Ensembl"/>
        </authorList>
    </citation>
    <scope>IDENTIFICATION</scope>
    <source>
        <strain evidence="12">Hereford</strain>
    </source>
</reference>
<evidence type="ECO:0000256" key="8">
    <source>
        <dbReference type="ARBA" id="ARBA00022942"/>
    </source>
</evidence>
<dbReference type="PANTHER" id="PTHR32194:SF14">
    <property type="entry name" value="PROTEASOME SUBUNIT BETA"/>
    <property type="match status" value="1"/>
</dbReference>
<dbReference type="PROSITE" id="PS51476">
    <property type="entry name" value="PROTEASOME_BETA_2"/>
    <property type="match status" value="1"/>
</dbReference>
<dbReference type="GO" id="GO:0005634">
    <property type="term" value="C:nucleus"/>
    <property type="evidence" value="ECO:0007669"/>
    <property type="project" value="UniProtKB-SubCell"/>
</dbReference>
<keyword evidence="11" id="KW-0812">Transmembrane</keyword>
<dbReference type="EC" id="3.4.25.1" evidence="3"/>
<evidence type="ECO:0000313" key="12">
    <source>
        <dbReference type="Ensembl" id="ENSBTAP00000085115.1"/>
    </source>
</evidence>
<evidence type="ECO:0000256" key="1">
    <source>
        <dbReference type="ARBA" id="ARBA00001198"/>
    </source>
</evidence>
<dbReference type="Gene3D" id="3.60.20.10">
    <property type="entry name" value="Glutamine Phosphoribosylpyrophosphate, subunit 1, domain 1"/>
    <property type="match status" value="1"/>
</dbReference>
<name>A0AAA9SMM1_BOVIN</name>
<keyword evidence="9" id="KW-0865">Zymogen</keyword>
<dbReference type="GO" id="GO:0004298">
    <property type="term" value="F:threonine-type endopeptidase activity"/>
    <property type="evidence" value="ECO:0007669"/>
    <property type="project" value="UniProtKB-KW"/>
</dbReference>
<sequence>MGVALPGQMPRRWLHSAIPLAVFALLLVYLWARNLRCGSGTQSCIAEGPPPFQVQQQSGPVEGAEWEEPQCLGPQGMLGRIMRQFRASLKPEGDVELSQYLAGWRDLVRSYIANRVTDKLTPIHDRIFCCRSGSAADTQAVADAVTYQLGFHSIELNEPPLVHTAASLFKEMCYRYREDLMAGIIIAGWDPQEGGQVYSVPMGGMMVRQPFAIGGSGSSYIYGYVDATYREGMTKEECLQFTANALALAMERDGSSGGVIRLAAIAEPGVERQVLLGDQIPKFTIATLPPL</sequence>
<feature type="transmembrane region" description="Helical" evidence="11">
    <location>
        <begin position="12"/>
        <end position="32"/>
    </location>
</feature>
<keyword evidence="4" id="KW-0963">Cytoplasm</keyword>
<dbReference type="InterPro" id="IPR000243">
    <property type="entry name" value="Pept_T1A_subB"/>
</dbReference>
<dbReference type="AlphaFoldDB" id="A0AAA9SMM1"/>
<evidence type="ECO:0000256" key="11">
    <source>
        <dbReference type="SAM" id="Phobius"/>
    </source>
</evidence>
<organism evidence="12 13">
    <name type="scientific">Bos taurus</name>
    <name type="common">Bovine</name>
    <dbReference type="NCBI Taxonomy" id="9913"/>
    <lineage>
        <taxon>Eukaryota</taxon>
        <taxon>Metazoa</taxon>
        <taxon>Chordata</taxon>
        <taxon>Craniata</taxon>
        <taxon>Vertebrata</taxon>
        <taxon>Euteleostomi</taxon>
        <taxon>Mammalia</taxon>
        <taxon>Eutheria</taxon>
        <taxon>Laurasiatheria</taxon>
        <taxon>Artiodactyla</taxon>
        <taxon>Ruminantia</taxon>
        <taxon>Pecora</taxon>
        <taxon>Bovidae</taxon>
        <taxon>Bovinae</taxon>
        <taxon>Bos</taxon>
    </lineage>
</organism>
<keyword evidence="8" id="KW-0647">Proteasome</keyword>